<dbReference type="PANTHER" id="PTHR46570:SF1">
    <property type="entry name" value="TUBULIN--TYROSINE LIGASE"/>
    <property type="match status" value="1"/>
</dbReference>
<dbReference type="Gene3D" id="3.30.470.20">
    <property type="entry name" value="ATP-grasp fold, B domain"/>
    <property type="match status" value="1"/>
</dbReference>
<evidence type="ECO:0000256" key="1">
    <source>
        <dbReference type="ARBA" id="ARBA00001946"/>
    </source>
</evidence>
<comment type="cofactor">
    <cofactor evidence="2">
        <name>K(+)</name>
        <dbReference type="ChEBI" id="CHEBI:29103"/>
    </cofactor>
</comment>
<comment type="catalytic activity">
    <reaction evidence="13">
        <text>C-terminal L-alpha-aminoacyl-L-glutamyl-L-glutamyl-[tubulin] + L-tyrosine + ATP = C-terminal L-alpha-aminoacyl-L-glutamyl-L-glutamyl-L-tyrosyl-[tubulin] + ADP + phosphate + H(+)</text>
        <dbReference type="Rhea" id="RHEA:17605"/>
        <dbReference type="Rhea" id="RHEA-COMP:16434"/>
        <dbReference type="Rhea" id="RHEA-COMP:16435"/>
        <dbReference type="ChEBI" id="CHEBI:15378"/>
        <dbReference type="ChEBI" id="CHEBI:30616"/>
        <dbReference type="ChEBI" id="CHEBI:43474"/>
        <dbReference type="ChEBI" id="CHEBI:58315"/>
        <dbReference type="ChEBI" id="CHEBI:149554"/>
        <dbReference type="ChEBI" id="CHEBI:149555"/>
        <dbReference type="ChEBI" id="CHEBI:456216"/>
        <dbReference type="EC" id="6.3.2.25"/>
    </reaction>
</comment>
<evidence type="ECO:0000313" key="14">
    <source>
        <dbReference type="Proteomes" id="UP000515163"/>
    </source>
</evidence>
<dbReference type="GeneID" id="116300315"/>
<keyword evidence="14" id="KW-1185">Reference proteome</keyword>
<evidence type="ECO:0000256" key="4">
    <source>
        <dbReference type="ARBA" id="ARBA00011245"/>
    </source>
</evidence>
<proteinExistence type="inferred from homology"/>
<keyword evidence="9" id="KW-0630">Potassium</keyword>
<protein>
    <recommendedName>
        <fullName evidence="12">Tubulin--tyrosine ligase</fullName>
        <ecNumber evidence="11">6.3.2.25</ecNumber>
    </recommendedName>
</protein>
<dbReference type="GO" id="GO:0005524">
    <property type="term" value="F:ATP binding"/>
    <property type="evidence" value="ECO:0007669"/>
    <property type="project" value="UniProtKB-KW"/>
</dbReference>
<comment type="cofactor">
    <cofactor evidence="1">
        <name>Mg(2+)</name>
        <dbReference type="ChEBI" id="CHEBI:18420"/>
    </cofactor>
</comment>
<dbReference type="GO" id="GO:0005876">
    <property type="term" value="C:spindle microtubule"/>
    <property type="evidence" value="ECO:0007669"/>
    <property type="project" value="TreeGrafter"/>
</dbReference>
<evidence type="ECO:0000256" key="11">
    <source>
        <dbReference type="ARBA" id="ARBA00038960"/>
    </source>
</evidence>
<dbReference type="SUPFAM" id="SSF56059">
    <property type="entry name" value="Glutathione synthetase ATP-binding domain-like"/>
    <property type="match status" value="1"/>
</dbReference>
<dbReference type="GO" id="GO:0000226">
    <property type="term" value="P:microtubule cytoskeleton organization"/>
    <property type="evidence" value="ECO:0007669"/>
    <property type="project" value="TreeGrafter"/>
</dbReference>
<dbReference type="Proteomes" id="UP000515163">
    <property type="component" value="Unplaced"/>
</dbReference>
<dbReference type="EC" id="6.3.2.25" evidence="11"/>
<evidence type="ECO:0000256" key="7">
    <source>
        <dbReference type="ARBA" id="ARBA00022840"/>
    </source>
</evidence>
<comment type="function">
    <text evidence="10">Catalyzes the post-translational addition of a tyrosine to the C-terminal end of detyrosinated alpha-tubulin.</text>
</comment>
<keyword evidence="8" id="KW-0460">Magnesium</keyword>
<sequence>MYKFVNRDEGSSVYTAVGEILLGRHGGQWARVAKDSERFNLILAERNRPPYTRLGHHPGLTQAINYYRGSSKLLCRKASLVRTVRSISEANGLSPYRWMPLTFIIVPTNMTKSMENEKTKRSTSCKDERELFLETFKSWEPCGKNIWIGKSTAGAKGENIFLTSEANEMLKLIDGERQAYVVQKYIEDPLLLDGGRKFDVRVWVLLDHLYSIHVFSEGILRTSSEPYDVENLANMTSYLTNHCVQESQSRNFGKFEKGNEMFFSEFSSFLKKRYDVDFKEKILTQFYAIIKECLLGIKEEISTVGLSYDSFQLFGFDFMIDRQFKVWLLEINGAPASASDLLQSMAIEIVATAIDPIFPPSRINKDQSTETNSYMNGFFINISDD</sequence>
<evidence type="ECO:0000313" key="15">
    <source>
        <dbReference type="RefSeq" id="XP_031565062.1"/>
    </source>
</evidence>
<dbReference type="PROSITE" id="PS51221">
    <property type="entry name" value="TTL"/>
    <property type="match status" value="1"/>
</dbReference>
<accession>A0A6P8IEB1</accession>
<comment type="subunit">
    <text evidence="4">Monomer.</text>
</comment>
<evidence type="ECO:0000256" key="9">
    <source>
        <dbReference type="ARBA" id="ARBA00022958"/>
    </source>
</evidence>
<dbReference type="InParanoid" id="A0A6P8IEB1"/>
<organism evidence="14 15">
    <name type="scientific">Actinia tenebrosa</name>
    <name type="common">Australian red waratah sea anemone</name>
    <dbReference type="NCBI Taxonomy" id="6105"/>
    <lineage>
        <taxon>Eukaryota</taxon>
        <taxon>Metazoa</taxon>
        <taxon>Cnidaria</taxon>
        <taxon>Anthozoa</taxon>
        <taxon>Hexacorallia</taxon>
        <taxon>Actiniaria</taxon>
        <taxon>Actiniidae</taxon>
        <taxon>Actinia</taxon>
    </lineage>
</organism>
<evidence type="ECO:0000256" key="8">
    <source>
        <dbReference type="ARBA" id="ARBA00022842"/>
    </source>
</evidence>
<keyword evidence="6" id="KW-0547">Nucleotide-binding</keyword>
<dbReference type="Gene3D" id="3.40.50.11480">
    <property type="match status" value="1"/>
</dbReference>
<dbReference type="RefSeq" id="XP_031565062.1">
    <property type="nucleotide sequence ID" value="XM_031709202.1"/>
</dbReference>
<dbReference type="InterPro" id="IPR004344">
    <property type="entry name" value="TTL/TTLL_fam"/>
</dbReference>
<evidence type="ECO:0000256" key="6">
    <source>
        <dbReference type="ARBA" id="ARBA00022741"/>
    </source>
</evidence>
<gene>
    <name evidence="15" type="primary">LOC116300315</name>
</gene>
<dbReference type="PANTHER" id="PTHR46570">
    <property type="entry name" value="TUBULIN--TYROSINE LIGASE"/>
    <property type="match status" value="1"/>
</dbReference>
<evidence type="ECO:0000256" key="13">
    <source>
        <dbReference type="ARBA" id="ARBA00047950"/>
    </source>
</evidence>
<dbReference type="KEGG" id="aten:116300315"/>
<name>A0A6P8IEB1_ACTTE</name>
<dbReference type="AlphaFoldDB" id="A0A6P8IEB1"/>
<dbReference type="InterPro" id="IPR052492">
    <property type="entry name" value="Tubulin-tyrosine_ligase"/>
</dbReference>
<dbReference type="GO" id="GO:0004835">
    <property type="term" value="F:tubulin-tyrosine ligase activity"/>
    <property type="evidence" value="ECO:0007669"/>
    <property type="project" value="UniProtKB-EC"/>
</dbReference>
<evidence type="ECO:0000256" key="12">
    <source>
        <dbReference type="ARBA" id="ARBA00041021"/>
    </source>
</evidence>
<dbReference type="Pfam" id="PF03133">
    <property type="entry name" value="TTL"/>
    <property type="match status" value="1"/>
</dbReference>
<evidence type="ECO:0000256" key="2">
    <source>
        <dbReference type="ARBA" id="ARBA00001958"/>
    </source>
</evidence>
<dbReference type="OrthoDB" id="202825at2759"/>
<comment type="similarity">
    <text evidence="3">Belongs to the tubulin--tyrosine ligase family.</text>
</comment>
<evidence type="ECO:0000256" key="5">
    <source>
        <dbReference type="ARBA" id="ARBA00022598"/>
    </source>
</evidence>
<keyword evidence="5" id="KW-0436">Ligase</keyword>
<keyword evidence="7" id="KW-0067">ATP-binding</keyword>
<reference evidence="15" key="1">
    <citation type="submission" date="2025-08" db="UniProtKB">
        <authorList>
            <consortium name="RefSeq"/>
        </authorList>
    </citation>
    <scope>IDENTIFICATION</scope>
    <source>
        <tissue evidence="15">Tentacle</tissue>
    </source>
</reference>
<evidence type="ECO:0000256" key="10">
    <source>
        <dbReference type="ARBA" id="ARBA00037791"/>
    </source>
</evidence>
<dbReference type="FunCoup" id="A0A6P8IEB1">
    <property type="interactions" value="68"/>
</dbReference>
<evidence type="ECO:0000256" key="3">
    <source>
        <dbReference type="ARBA" id="ARBA00006820"/>
    </source>
</evidence>